<evidence type="ECO:0000256" key="3">
    <source>
        <dbReference type="SAM" id="MobiDB-lite"/>
    </source>
</evidence>
<dbReference type="PRINTS" id="PR00080">
    <property type="entry name" value="SDRFAMILY"/>
</dbReference>
<keyword evidence="5" id="KW-1185">Reference proteome</keyword>
<comment type="caution">
    <text evidence="4">The sequence shown here is derived from an EMBL/GenBank/DDBJ whole genome shotgun (WGS) entry which is preliminary data.</text>
</comment>
<gene>
    <name evidence="4" type="ORF">ACFFP1_05205</name>
</gene>
<protein>
    <submittedName>
        <fullName evidence="4">SDR family NAD(P)-dependent oxidoreductase</fullName>
        <ecNumber evidence="4">1.1.1.-</ecNumber>
    </submittedName>
</protein>
<name>A0ABV5XVW6_ARTRM</name>
<dbReference type="SUPFAM" id="SSF51735">
    <property type="entry name" value="NAD(P)-binding Rossmann-fold domains"/>
    <property type="match status" value="1"/>
</dbReference>
<dbReference type="PANTHER" id="PTHR42760:SF133">
    <property type="entry name" value="3-OXOACYL-[ACYL-CARRIER-PROTEIN] REDUCTASE"/>
    <property type="match status" value="1"/>
</dbReference>
<accession>A0ABV5XVW6</accession>
<evidence type="ECO:0000313" key="4">
    <source>
        <dbReference type="EMBL" id="MFB9818895.1"/>
    </source>
</evidence>
<proteinExistence type="inferred from homology"/>
<dbReference type="Gene3D" id="3.40.50.720">
    <property type="entry name" value="NAD(P)-binding Rossmann-like Domain"/>
    <property type="match status" value="1"/>
</dbReference>
<dbReference type="InterPro" id="IPR036291">
    <property type="entry name" value="NAD(P)-bd_dom_sf"/>
</dbReference>
<dbReference type="EC" id="1.1.1.-" evidence="4"/>
<dbReference type="InterPro" id="IPR002347">
    <property type="entry name" value="SDR_fam"/>
</dbReference>
<keyword evidence="2 4" id="KW-0560">Oxidoreductase</keyword>
<dbReference type="PRINTS" id="PR00081">
    <property type="entry name" value="GDHRDH"/>
</dbReference>
<dbReference type="EMBL" id="JBHMBC010000007">
    <property type="protein sequence ID" value="MFB9818895.1"/>
    <property type="molecule type" value="Genomic_DNA"/>
</dbReference>
<dbReference type="GO" id="GO:0016491">
    <property type="term" value="F:oxidoreductase activity"/>
    <property type="evidence" value="ECO:0007669"/>
    <property type="project" value="UniProtKB-KW"/>
</dbReference>
<dbReference type="Proteomes" id="UP001589702">
    <property type="component" value="Unassembled WGS sequence"/>
</dbReference>
<sequence length="261" mass="26591">MVSLRLQGSTVVVTGAGQGQGAAEARLLVDAGARVIATDLAAEMPAGLASVAAPCSSDGAGLLYRQLDVTDPSAWAALGNWVGSQGWRLDGLVNNAGITQRSRLMDASVADLHQVYDVNVAGSLLGIQALAPYMRAGASIVNVGSVAGLSAHYPVAYTASKWALRGLSQVAAMELGPRGIRVNTVHPGFIETPMTAGAKPEFRQATLAETPLGRTGSVDEVAGVVLFLLSPLSSFVTGAEIPVDGGQTGHGGAKSVSDSMR</sequence>
<evidence type="ECO:0000313" key="5">
    <source>
        <dbReference type="Proteomes" id="UP001589702"/>
    </source>
</evidence>
<evidence type="ECO:0000256" key="1">
    <source>
        <dbReference type="ARBA" id="ARBA00006484"/>
    </source>
</evidence>
<dbReference type="PANTHER" id="PTHR42760">
    <property type="entry name" value="SHORT-CHAIN DEHYDROGENASES/REDUCTASES FAMILY MEMBER"/>
    <property type="match status" value="1"/>
</dbReference>
<organism evidence="4 5">
    <name type="scientific">Arthrobacter ramosus</name>
    <dbReference type="NCBI Taxonomy" id="1672"/>
    <lineage>
        <taxon>Bacteria</taxon>
        <taxon>Bacillati</taxon>
        <taxon>Actinomycetota</taxon>
        <taxon>Actinomycetes</taxon>
        <taxon>Micrococcales</taxon>
        <taxon>Micrococcaceae</taxon>
        <taxon>Arthrobacter</taxon>
    </lineage>
</organism>
<evidence type="ECO:0000256" key="2">
    <source>
        <dbReference type="ARBA" id="ARBA00023002"/>
    </source>
</evidence>
<dbReference type="RefSeq" id="WP_234748577.1">
    <property type="nucleotide sequence ID" value="NZ_BAAAWN010000001.1"/>
</dbReference>
<feature type="region of interest" description="Disordered" evidence="3">
    <location>
        <begin position="241"/>
        <end position="261"/>
    </location>
</feature>
<dbReference type="Pfam" id="PF13561">
    <property type="entry name" value="adh_short_C2"/>
    <property type="match status" value="1"/>
</dbReference>
<comment type="similarity">
    <text evidence="1">Belongs to the short-chain dehydrogenases/reductases (SDR) family.</text>
</comment>
<dbReference type="CDD" id="cd05233">
    <property type="entry name" value="SDR_c"/>
    <property type="match status" value="1"/>
</dbReference>
<reference evidence="4 5" key="1">
    <citation type="submission" date="2024-09" db="EMBL/GenBank/DDBJ databases">
        <authorList>
            <person name="Sun Q."/>
            <person name="Mori K."/>
        </authorList>
    </citation>
    <scope>NUCLEOTIDE SEQUENCE [LARGE SCALE GENOMIC DNA]</scope>
    <source>
        <strain evidence="4 5">JCM 1334</strain>
    </source>
</reference>